<dbReference type="GO" id="GO:0000287">
    <property type="term" value="F:magnesium ion binding"/>
    <property type="evidence" value="ECO:0007669"/>
    <property type="project" value="InterPro"/>
</dbReference>
<dbReference type="InterPro" id="IPR011335">
    <property type="entry name" value="Restrct_endonuc-II-like"/>
</dbReference>
<organism evidence="1">
    <name type="scientific">freshwater metagenome</name>
    <dbReference type="NCBI Taxonomy" id="449393"/>
    <lineage>
        <taxon>unclassified sequences</taxon>
        <taxon>metagenomes</taxon>
        <taxon>ecological metagenomes</taxon>
    </lineage>
</organism>
<dbReference type="InterPro" id="IPR011338">
    <property type="entry name" value="BamHI/BglII/BstY"/>
</dbReference>
<evidence type="ECO:0000313" key="1">
    <source>
        <dbReference type="EMBL" id="CAB4707106.1"/>
    </source>
</evidence>
<dbReference type="InterPro" id="IPR015278">
    <property type="entry name" value="BglII-like"/>
</dbReference>
<proteinExistence type="predicted"/>
<dbReference type="GO" id="GO:0009307">
    <property type="term" value="P:DNA restriction-modification system"/>
    <property type="evidence" value="ECO:0007669"/>
    <property type="project" value="InterPro"/>
</dbReference>
<gene>
    <name evidence="1" type="ORF">UFOPK2598_00890</name>
</gene>
<name>A0A6J6Q8H1_9ZZZZ</name>
<dbReference type="EMBL" id="CAEZXV010000097">
    <property type="protein sequence ID" value="CAB4707106.1"/>
    <property type="molecule type" value="Genomic_DNA"/>
</dbReference>
<accession>A0A6J6Q8H1</accession>
<dbReference type="AlphaFoldDB" id="A0A6J6Q8H1"/>
<sequence>MDYTPHSFRHGLEHVSAADIAWAEILKVVKSITRSDILRQQITNLEKWQAGAKSGKNFYKPPVGAQDVLNNIINSKFKEIGGWDSQVYVLRQGTEKLSKADKVPYWSMDFRKDKIGLEISFNNAGVLAQNLLRLSVMSESKYLDESQMIKLGVLLVSEVSLKNWGAMDSTVVTFDQVLNVLPHVNFSIPTPIIILGVNNSSDGEIWPKTELFGTKKKDLPIYDNLSTVEKAIWNKMITQEKEAL</sequence>
<dbReference type="SUPFAM" id="SSF52980">
    <property type="entry name" value="Restriction endonuclease-like"/>
    <property type="match status" value="1"/>
</dbReference>
<dbReference type="GO" id="GO:0003677">
    <property type="term" value="F:DNA binding"/>
    <property type="evidence" value="ECO:0007669"/>
    <property type="project" value="InterPro"/>
</dbReference>
<dbReference type="Gene3D" id="3.40.91.20">
    <property type="match status" value="1"/>
</dbReference>
<dbReference type="GO" id="GO:0009036">
    <property type="term" value="F:type II site-specific deoxyribonuclease activity"/>
    <property type="evidence" value="ECO:0007669"/>
    <property type="project" value="InterPro"/>
</dbReference>
<dbReference type="Pfam" id="PF09195">
    <property type="entry name" value="Endonuc-BglII"/>
    <property type="match status" value="1"/>
</dbReference>
<protein>
    <submittedName>
        <fullName evidence="1">Unannotated protein</fullName>
    </submittedName>
</protein>
<reference evidence="1" key="1">
    <citation type="submission" date="2020-05" db="EMBL/GenBank/DDBJ databases">
        <authorList>
            <person name="Chiriac C."/>
            <person name="Salcher M."/>
            <person name="Ghai R."/>
            <person name="Kavagutti S V."/>
        </authorList>
    </citation>
    <scope>NUCLEOTIDE SEQUENCE</scope>
</reference>